<evidence type="ECO:0000313" key="4">
    <source>
        <dbReference type="EMBL" id="GAA5095833.1"/>
    </source>
</evidence>
<comment type="caution">
    <text evidence="4">The sequence shown here is derived from an EMBL/GenBank/DDBJ whole genome shotgun (WGS) entry which is preliminary data.</text>
</comment>
<evidence type="ECO:0000313" key="5">
    <source>
        <dbReference type="Proteomes" id="UP001501407"/>
    </source>
</evidence>
<feature type="compositionally biased region" description="Low complexity" evidence="1">
    <location>
        <begin position="417"/>
        <end position="492"/>
    </location>
</feature>
<gene>
    <name evidence="4" type="ORF">GCM10025760_28640</name>
</gene>
<keyword evidence="2" id="KW-1133">Transmembrane helix</keyword>
<feature type="transmembrane region" description="Helical" evidence="2">
    <location>
        <begin position="227"/>
        <end position="254"/>
    </location>
</feature>
<evidence type="ECO:0000256" key="2">
    <source>
        <dbReference type="SAM" id="Phobius"/>
    </source>
</evidence>
<evidence type="ECO:0000259" key="3">
    <source>
        <dbReference type="Pfam" id="PF25231"/>
    </source>
</evidence>
<dbReference type="Pfam" id="PF25231">
    <property type="entry name" value="DUF7847"/>
    <property type="match status" value="1"/>
</dbReference>
<protein>
    <recommendedName>
        <fullName evidence="3">DUF7847 domain-containing protein</fullName>
    </recommendedName>
</protein>
<dbReference type="EMBL" id="BAABKZ010000002">
    <property type="protein sequence ID" value="GAA5095833.1"/>
    <property type="molecule type" value="Genomic_DNA"/>
</dbReference>
<feature type="transmembrane region" description="Helical" evidence="2">
    <location>
        <begin position="85"/>
        <end position="110"/>
    </location>
</feature>
<feature type="region of interest" description="Disordered" evidence="1">
    <location>
        <begin position="417"/>
        <end position="506"/>
    </location>
</feature>
<dbReference type="Proteomes" id="UP001501407">
    <property type="component" value="Unassembled WGS sequence"/>
</dbReference>
<feature type="transmembrane region" description="Helical" evidence="2">
    <location>
        <begin position="274"/>
        <end position="307"/>
    </location>
</feature>
<dbReference type="InterPro" id="IPR057169">
    <property type="entry name" value="DUF7847"/>
</dbReference>
<keyword evidence="5" id="KW-1185">Reference proteome</keyword>
<dbReference type="RefSeq" id="WP_194414089.1">
    <property type="nucleotide sequence ID" value="NZ_BAABKZ010000002.1"/>
</dbReference>
<feature type="transmembrane region" description="Helical" evidence="2">
    <location>
        <begin position="176"/>
        <end position="207"/>
    </location>
</feature>
<keyword evidence="2" id="KW-0812">Transmembrane</keyword>
<dbReference type="PANTHER" id="PTHR33133">
    <property type="entry name" value="OS08G0107100 PROTEIN-RELATED"/>
    <property type="match status" value="1"/>
</dbReference>
<proteinExistence type="predicted"/>
<name>A0ABP9MF46_9MICO</name>
<feature type="transmembrane region" description="Helical" evidence="2">
    <location>
        <begin position="40"/>
        <end position="65"/>
    </location>
</feature>
<organism evidence="4 5">
    <name type="scientific">Microbacterium yannicii</name>
    <dbReference type="NCBI Taxonomy" id="671622"/>
    <lineage>
        <taxon>Bacteria</taxon>
        <taxon>Bacillati</taxon>
        <taxon>Actinomycetota</taxon>
        <taxon>Actinomycetes</taxon>
        <taxon>Micrococcales</taxon>
        <taxon>Microbacteriaceae</taxon>
        <taxon>Microbacterium</taxon>
    </lineage>
</organism>
<evidence type="ECO:0000256" key="1">
    <source>
        <dbReference type="SAM" id="MobiDB-lite"/>
    </source>
</evidence>
<reference evidence="5" key="1">
    <citation type="journal article" date="2019" name="Int. J. Syst. Evol. Microbiol.">
        <title>The Global Catalogue of Microorganisms (GCM) 10K type strain sequencing project: providing services to taxonomists for standard genome sequencing and annotation.</title>
        <authorList>
            <consortium name="The Broad Institute Genomics Platform"/>
            <consortium name="The Broad Institute Genome Sequencing Center for Infectious Disease"/>
            <person name="Wu L."/>
            <person name="Ma J."/>
        </authorList>
    </citation>
    <scope>NUCLEOTIDE SEQUENCE [LARGE SCALE GENOMIC DNA]</scope>
    <source>
        <strain evidence="5">JCM 18959</strain>
    </source>
</reference>
<keyword evidence="2" id="KW-0472">Membrane</keyword>
<dbReference type="PANTHER" id="PTHR33133:SF1">
    <property type="entry name" value="EXPRESSED PROTEIN-RELATED"/>
    <property type="match status" value="1"/>
</dbReference>
<feature type="transmembrane region" description="Helical" evidence="2">
    <location>
        <begin position="143"/>
        <end position="170"/>
    </location>
</feature>
<feature type="domain" description="DUF7847" evidence="3">
    <location>
        <begin position="25"/>
        <end position="299"/>
    </location>
</feature>
<sequence>MSAYPAWTPASRPGIIPLHPLSFGTILGRSFAALRQNPRVLLGFALVVQTLAYVVVLAGVLGVMWATFSRLNTLQPGTEEYDTILAGSIALTAIAGLVLSLAAGALSVIVQGIVVVEVTHAAVAEKLTLGALWRQVKPIAWRLIGYSLLVVLAVVALVTVAVLAIAGIAIAAPPAAIALTIVVVLAAVPLTWWLMIKLLLVPAAIIIEHATILQALSRSWTLTRRRFWPALGIIIVISVIFAAVAQVVSLPMSFLSLGLTTIIAPTGAPEPTAIIGFIAAALLTQVLTLLLQSVAVVVQSTATALIYIDCRMRREGLDLDLLAYVERRDASSLSPLGSSAEAAGLGDPYREHIGRAIAPRGVPGAYLPGYGAYPPGYDAYPPGYGQAGSPVQPAYGAQPRTYAAPPAYAQSVYGAPASAAPPAYAPQQPGQAAPPAYGAPGSQPAYGAPGSPPAYGASPEPRPATSAAPPASPAPDAAPAADAPSSTAWTAPGVPSEGADRDSPWS</sequence>
<accession>A0ABP9MF46</accession>